<gene>
    <name evidence="2" type="ORF">BAL341_2058</name>
</gene>
<feature type="signal peptide" evidence="1">
    <location>
        <begin position="1"/>
        <end position="27"/>
    </location>
</feature>
<proteinExistence type="predicted"/>
<keyword evidence="1" id="KW-0732">Signal</keyword>
<evidence type="ECO:0000256" key="1">
    <source>
        <dbReference type="SAM" id="SignalP"/>
    </source>
</evidence>
<sequence length="115" mass="12787">MCKPAWSVSCIQLGLFCCLVLMLPAAAADAVIVAANAHVCNSETETQRLADNPQLREMAKALVEFKPTKYCFILPAAARVTLLERHKSYIKFDYKSQVLFTFGQYVTADALAQQR</sequence>
<name>A0A486XRC2_9GAMM</name>
<dbReference type="EMBL" id="CAAJGR010000113">
    <property type="protein sequence ID" value="VHO04790.1"/>
    <property type="molecule type" value="Genomic_DNA"/>
</dbReference>
<accession>A0A486XRC2</accession>
<evidence type="ECO:0000313" key="2">
    <source>
        <dbReference type="EMBL" id="VHO04790.1"/>
    </source>
</evidence>
<dbReference type="AlphaFoldDB" id="A0A486XRC2"/>
<organism evidence="2">
    <name type="scientific">Rheinheimera sp. BAL341</name>
    <dbReference type="NCBI Taxonomy" id="1708203"/>
    <lineage>
        <taxon>Bacteria</taxon>
        <taxon>Pseudomonadati</taxon>
        <taxon>Pseudomonadota</taxon>
        <taxon>Gammaproteobacteria</taxon>
        <taxon>Chromatiales</taxon>
        <taxon>Chromatiaceae</taxon>
        <taxon>Rheinheimera</taxon>
    </lineage>
</organism>
<protein>
    <submittedName>
        <fullName evidence="2">Uncharacterized protein</fullName>
    </submittedName>
</protein>
<reference evidence="2" key="1">
    <citation type="submission" date="2019-04" db="EMBL/GenBank/DDBJ databases">
        <authorList>
            <person name="Brambilla D."/>
        </authorList>
    </citation>
    <scope>NUCLEOTIDE SEQUENCE</scope>
    <source>
        <strain evidence="2">BAL1</strain>
    </source>
</reference>
<feature type="chain" id="PRO_5019800152" evidence="1">
    <location>
        <begin position="28"/>
        <end position="115"/>
    </location>
</feature>